<evidence type="ECO:0000256" key="8">
    <source>
        <dbReference type="SAM" id="MobiDB-lite"/>
    </source>
</evidence>
<evidence type="ECO:0000256" key="7">
    <source>
        <dbReference type="ARBA" id="ARBA00023136"/>
    </source>
</evidence>
<feature type="transmembrane region" description="Helical" evidence="9">
    <location>
        <begin position="200"/>
        <end position="225"/>
    </location>
</feature>
<feature type="compositionally biased region" description="Basic and acidic residues" evidence="8">
    <location>
        <begin position="21"/>
        <end position="41"/>
    </location>
</feature>
<feature type="transmembrane region" description="Helical" evidence="9">
    <location>
        <begin position="289"/>
        <end position="319"/>
    </location>
</feature>
<keyword evidence="7 9" id="KW-0472">Membrane</keyword>
<feature type="transmembrane region" description="Helical" evidence="9">
    <location>
        <begin position="326"/>
        <end position="348"/>
    </location>
</feature>
<dbReference type="AlphaFoldDB" id="A0AAF0YRZ5"/>
<feature type="region of interest" description="Disordered" evidence="8">
    <location>
        <begin position="1"/>
        <end position="50"/>
    </location>
</feature>
<evidence type="ECO:0000256" key="2">
    <source>
        <dbReference type="ARBA" id="ARBA00009773"/>
    </source>
</evidence>
<feature type="transmembrane region" description="Helical" evidence="9">
    <location>
        <begin position="118"/>
        <end position="141"/>
    </location>
</feature>
<organism evidence="10 11">
    <name type="scientific">Corynebacterium pyruviciproducens</name>
    <dbReference type="NCBI Taxonomy" id="598660"/>
    <lineage>
        <taxon>Bacteria</taxon>
        <taxon>Bacillati</taxon>
        <taxon>Actinomycetota</taxon>
        <taxon>Actinomycetes</taxon>
        <taxon>Mycobacteriales</taxon>
        <taxon>Corynebacteriaceae</taxon>
        <taxon>Corynebacterium</taxon>
    </lineage>
</organism>
<dbReference type="EMBL" id="CP136958">
    <property type="protein sequence ID" value="WOT02327.1"/>
    <property type="molecule type" value="Genomic_DNA"/>
</dbReference>
<gene>
    <name evidence="10" type="ORF">CYJ47_00680</name>
</gene>
<evidence type="ECO:0000256" key="9">
    <source>
        <dbReference type="SAM" id="Phobius"/>
    </source>
</evidence>
<evidence type="ECO:0000313" key="10">
    <source>
        <dbReference type="EMBL" id="WOT02327.1"/>
    </source>
</evidence>
<dbReference type="RefSeq" id="WP_101679325.1">
    <property type="nucleotide sequence ID" value="NZ_CAUPGZ010000014.1"/>
</dbReference>
<dbReference type="PANTHER" id="PTHR21716:SF53">
    <property type="entry name" value="PERMEASE PERM-RELATED"/>
    <property type="match status" value="1"/>
</dbReference>
<evidence type="ECO:0000256" key="3">
    <source>
        <dbReference type="ARBA" id="ARBA00022448"/>
    </source>
</evidence>
<comment type="similarity">
    <text evidence="2">Belongs to the autoinducer-2 exporter (AI-2E) (TC 2.A.86) family.</text>
</comment>
<evidence type="ECO:0000313" key="11">
    <source>
        <dbReference type="Proteomes" id="UP000234560"/>
    </source>
</evidence>
<feature type="transmembrane region" description="Helical" evidence="9">
    <location>
        <begin position="87"/>
        <end position="106"/>
    </location>
</feature>
<dbReference type="Pfam" id="PF01594">
    <property type="entry name" value="AI-2E_transport"/>
    <property type="match status" value="1"/>
</dbReference>
<evidence type="ECO:0000256" key="4">
    <source>
        <dbReference type="ARBA" id="ARBA00022475"/>
    </source>
</evidence>
<reference evidence="10" key="1">
    <citation type="submission" date="2017-12" db="EMBL/GenBank/DDBJ databases">
        <authorList>
            <person name="Thomas-White K."/>
            <person name="Wolfe A.J."/>
        </authorList>
    </citation>
    <scope>NUCLEOTIDE SEQUENCE</scope>
    <source>
        <strain evidence="10">UMB0763</strain>
    </source>
</reference>
<feature type="transmembrane region" description="Helical" evidence="9">
    <location>
        <begin position="360"/>
        <end position="390"/>
    </location>
</feature>
<dbReference type="KEGG" id="cpyr:CYJ47_00680"/>
<keyword evidence="5 9" id="KW-0812">Transmembrane</keyword>
<keyword evidence="6 9" id="KW-1133">Transmembrane helix</keyword>
<feature type="transmembrane region" description="Helical" evidence="9">
    <location>
        <begin position="62"/>
        <end position="81"/>
    </location>
</feature>
<feature type="region of interest" description="Disordered" evidence="8">
    <location>
        <begin position="444"/>
        <end position="463"/>
    </location>
</feature>
<dbReference type="GO" id="GO:0055085">
    <property type="term" value="P:transmembrane transport"/>
    <property type="evidence" value="ECO:0007669"/>
    <property type="project" value="TreeGrafter"/>
</dbReference>
<evidence type="ECO:0000256" key="1">
    <source>
        <dbReference type="ARBA" id="ARBA00004651"/>
    </source>
</evidence>
<dbReference type="PANTHER" id="PTHR21716">
    <property type="entry name" value="TRANSMEMBRANE PROTEIN"/>
    <property type="match status" value="1"/>
</dbReference>
<evidence type="ECO:0000256" key="6">
    <source>
        <dbReference type="ARBA" id="ARBA00022989"/>
    </source>
</evidence>
<keyword evidence="4" id="KW-1003">Cell membrane</keyword>
<dbReference type="Proteomes" id="UP000234560">
    <property type="component" value="Chromosome"/>
</dbReference>
<keyword evidence="3" id="KW-0813">Transport</keyword>
<evidence type="ECO:0000256" key="5">
    <source>
        <dbReference type="ARBA" id="ARBA00022692"/>
    </source>
</evidence>
<protein>
    <submittedName>
        <fullName evidence="10">AI-2E family transporter</fullName>
    </submittedName>
</protein>
<dbReference type="InterPro" id="IPR002549">
    <property type="entry name" value="AI-2E-like"/>
</dbReference>
<feature type="transmembrane region" description="Helical" evidence="9">
    <location>
        <begin position="261"/>
        <end position="283"/>
    </location>
</feature>
<sequence length="463" mass="49479">MSTHKMVNATDIVENEVSDDLQERVERSIDEGGEADPKKAPFPDSGSDPSDRSFVLSTDAKIVTSWAWRFIGLAIALWIAGKVIGTVWAGILPILIAILLCTVLWPPTKWLKDHKVPMSLSVILTLLGFVAIFSGVLAAIAPTFSTQGKRLFESGRQGVYQLGDWIQGPPLNVQSQQVDQVIDEVFGWIQNQASNIASGVFTGLSAVSSAVVTFGVAIILSFFFLKDGSKLLPSIRGLVGQNVGWHLSEVLTRTWNTLGGYIRAQAAVSAIDAVIIGLGLWILKVPMALALAVITFFAGFIPIVGAVSAGALAVLIALVDGGVKTAIFVLILIILVQQLEGNILSPILQSKAMNLHPVVVLLSVTVGGGLFGIIGAFLAVPVAAALAVWIRYHQEMVSLRTGEITYDDIKISTASGDKSLTTEEAFANVRARFKHMGGGRTEARTVADSALEKQREAQKADEE</sequence>
<dbReference type="GO" id="GO:0005886">
    <property type="term" value="C:plasma membrane"/>
    <property type="evidence" value="ECO:0007669"/>
    <property type="project" value="UniProtKB-SubCell"/>
</dbReference>
<name>A0AAF0YRZ5_9CORY</name>
<accession>A0AAF0YRZ5</accession>
<reference evidence="10" key="2">
    <citation type="submission" date="2023-10" db="EMBL/GenBank/DDBJ databases">
        <authorList>
            <person name="Choi B."/>
        </authorList>
    </citation>
    <scope>NUCLEOTIDE SEQUENCE</scope>
    <source>
        <strain evidence="10">UMB0763</strain>
    </source>
</reference>
<proteinExistence type="inferred from homology"/>
<comment type="subcellular location">
    <subcellularLocation>
        <location evidence="1">Cell membrane</location>
        <topology evidence="1">Multi-pass membrane protein</topology>
    </subcellularLocation>
</comment>